<organism evidence="3 4">
    <name type="scientific">Ladona fulva</name>
    <name type="common">Scarce chaser dragonfly</name>
    <name type="synonym">Libellula fulva</name>
    <dbReference type="NCBI Taxonomy" id="123851"/>
    <lineage>
        <taxon>Eukaryota</taxon>
        <taxon>Metazoa</taxon>
        <taxon>Ecdysozoa</taxon>
        <taxon>Arthropoda</taxon>
        <taxon>Hexapoda</taxon>
        <taxon>Insecta</taxon>
        <taxon>Pterygota</taxon>
        <taxon>Palaeoptera</taxon>
        <taxon>Odonata</taxon>
        <taxon>Epiprocta</taxon>
        <taxon>Anisoptera</taxon>
        <taxon>Libelluloidea</taxon>
        <taxon>Libellulidae</taxon>
        <taxon>Ladona</taxon>
    </lineage>
</organism>
<feature type="domain" description="GRAM" evidence="2">
    <location>
        <begin position="359"/>
        <end position="420"/>
    </location>
</feature>
<evidence type="ECO:0000259" key="2">
    <source>
        <dbReference type="SMART" id="SM00568"/>
    </source>
</evidence>
<protein>
    <recommendedName>
        <fullName evidence="2">GRAM domain-containing protein</fullName>
    </recommendedName>
</protein>
<dbReference type="Pfam" id="PF13843">
    <property type="entry name" value="DDE_Tnp_1_7"/>
    <property type="match status" value="1"/>
</dbReference>
<evidence type="ECO:0000256" key="1">
    <source>
        <dbReference type="SAM" id="MobiDB-lite"/>
    </source>
</evidence>
<name>A0A8K0P846_LADFU</name>
<dbReference type="InterPro" id="IPR029526">
    <property type="entry name" value="PGBD"/>
</dbReference>
<evidence type="ECO:0000313" key="3">
    <source>
        <dbReference type="EMBL" id="KAG8237441.1"/>
    </source>
</evidence>
<proteinExistence type="predicted"/>
<feature type="region of interest" description="Disordered" evidence="1">
    <location>
        <begin position="1"/>
        <end position="57"/>
    </location>
</feature>
<keyword evidence="4" id="KW-1185">Reference proteome</keyword>
<dbReference type="AlphaFoldDB" id="A0A8K0P846"/>
<dbReference type="EMBL" id="KZ309170">
    <property type="protein sequence ID" value="KAG8237441.1"/>
    <property type="molecule type" value="Genomic_DNA"/>
</dbReference>
<dbReference type="Gene3D" id="2.30.29.30">
    <property type="entry name" value="Pleckstrin-homology domain (PH domain)/Phosphotyrosine-binding domain (PTB)"/>
    <property type="match status" value="1"/>
</dbReference>
<dbReference type="InterPro" id="IPR011993">
    <property type="entry name" value="PH-like_dom_sf"/>
</dbReference>
<dbReference type="Proteomes" id="UP000792457">
    <property type="component" value="Unassembled WGS sequence"/>
</dbReference>
<dbReference type="OrthoDB" id="7694983at2759"/>
<evidence type="ECO:0000313" key="4">
    <source>
        <dbReference type="Proteomes" id="UP000792457"/>
    </source>
</evidence>
<dbReference type="PANTHER" id="PTHR46599:SF3">
    <property type="entry name" value="PIGGYBAC TRANSPOSABLE ELEMENT-DERIVED PROTEIN 4"/>
    <property type="match status" value="1"/>
</dbReference>
<dbReference type="SMART" id="SM00568">
    <property type="entry name" value="GRAM"/>
    <property type="match status" value="1"/>
</dbReference>
<accession>A0A8K0P846</accession>
<dbReference type="InterPro" id="IPR004182">
    <property type="entry name" value="GRAM"/>
</dbReference>
<reference evidence="3" key="2">
    <citation type="submission" date="2017-10" db="EMBL/GenBank/DDBJ databases">
        <title>Ladona fulva Genome sequencing and assembly.</title>
        <authorList>
            <person name="Murali S."/>
            <person name="Richards S."/>
            <person name="Bandaranaike D."/>
            <person name="Bellair M."/>
            <person name="Blankenburg K."/>
            <person name="Chao H."/>
            <person name="Dinh H."/>
            <person name="Doddapaneni H."/>
            <person name="Dugan-Rocha S."/>
            <person name="Elkadiri S."/>
            <person name="Gnanaolivu R."/>
            <person name="Hernandez B."/>
            <person name="Skinner E."/>
            <person name="Javaid M."/>
            <person name="Lee S."/>
            <person name="Li M."/>
            <person name="Ming W."/>
            <person name="Munidasa M."/>
            <person name="Muniz J."/>
            <person name="Nguyen L."/>
            <person name="Hughes D."/>
            <person name="Osuji N."/>
            <person name="Pu L.-L."/>
            <person name="Puazo M."/>
            <person name="Qu C."/>
            <person name="Quiroz J."/>
            <person name="Raj R."/>
            <person name="Weissenberger G."/>
            <person name="Xin Y."/>
            <person name="Zou X."/>
            <person name="Han Y."/>
            <person name="Worley K."/>
            <person name="Muzny D."/>
            <person name="Gibbs R."/>
        </authorList>
    </citation>
    <scope>NUCLEOTIDE SEQUENCE</scope>
    <source>
        <strain evidence="3">Sampled in the wild</strain>
    </source>
</reference>
<dbReference type="Pfam" id="PF02893">
    <property type="entry name" value="GRAM"/>
    <property type="match status" value="1"/>
</dbReference>
<comment type="caution">
    <text evidence="3">The sequence shown here is derived from an EMBL/GenBank/DDBJ whole genome shotgun (WGS) entry which is preliminary data.</text>
</comment>
<gene>
    <name evidence="3" type="ORF">J437_LFUL016253</name>
</gene>
<reference evidence="3" key="1">
    <citation type="submission" date="2013-04" db="EMBL/GenBank/DDBJ databases">
        <authorList>
            <person name="Qu J."/>
            <person name="Murali S.C."/>
            <person name="Bandaranaike D."/>
            <person name="Bellair M."/>
            <person name="Blankenburg K."/>
            <person name="Chao H."/>
            <person name="Dinh H."/>
            <person name="Doddapaneni H."/>
            <person name="Downs B."/>
            <person name="Dugan-Rocha S."/>
            <person name="Elkadiri S."/>
            <person name="Gnanaolivu R.D."/>
            <person name="Hernandez B."/>
            <person name="Javaid M."/>
            <person name="Jayaseelan J.C."/>
            <person name="Lee S."/>
            <person name="Li M."/>
            <person name="Ming W."/>
            <person name="Munidasa M."/>
            <person name="Muniz J."/>
            <person name="Nguyen L."/>
            <person name="Ongeri F."/>
            <person name="Osuji N."/>
            <person name="Pu L.-L."/>
            <person name="Puazo M."/>
            <person name="Qu C."/>
            <person name="Quiroz J."/>
            <person name="Raj R."/>
            <person name="Weissenberger G."/>
            <person name="Xin Y."/>
            <person name="Zou X."/>
            <person name="Han Y."/>
            <person name="Richards S."/>
            <person name="Worley K."/>
            <person name="Muzny D."/>
            <person name="Gibbs R."/>
        </authorList>
    </citation>
    <scope>NUCLEOTIDE SEQUENCE</scope>
    <source>
        <strain evidence="3">Sampled in the wild</strain>
    </source>
</reference>
<dbReference type="PANTHER" id="PTHR46599">
    <property type="entry name" value="PIGGYBAC TRANSPOSABLE ELEMENT-DERIVED PROTEIN 4"/>
    <property type="match status" value="1"/>
</dbReference>
<sequence>MVDSYTFIPTLSELEDSEYKPSDSDKESEDITSNEEVFSKDISEEDEDKGADGSTTTSGKYANSFLLSNTGGKRSMIHNWKDTNSSEVKKFIAVVMMMGINHIPHMRLYWSQNALYRNEFIAKTMQRESKNVNRLSKVKPLLDVICCNFKKTLTPGESVVIDESMIPWRGRLFFRQYIPGKAHKYGVKCYKVCTPEGYTYNMNIYSGKNESTGSSCFGHTHKVVLTLTAGLLDEGRTLYIDNYYSSVILAEDLLKNKTNVCGTLRQNRRGNPQDVCMKKLIKGKYSQWKIPAVLGQALKQLSTSAPAMTQASIRTGPASSSSSSSASAAAHCASSVTVSPVESAEPVVPTPGSSKARQKKFHRHFKQVAPEERVLNYYSCALIGDILLQGHLYITKNYFAFYSNVFGYVTKYVSGLEESRGSLNIECAVTPPL</sequence>